<accession>A0A9W9KLE9</accession>
<dbReference type="EMBL" id="JAPQKI010000003">
    <property type="protein sequence ID" value="KAJ5109981.1"/>
    <property type="molecule type" value="Genomic_DNA"/>
</dbReference>
<dbReference type="Proteomes" id="UP001149074">
    <property type="component" value="Unassembled WGS sequence"/>
</dbReference>
<dbReference type="GeneID" id="81354099"/>
<reference evidence="1" key="2">
    <citation type="journal article" date="2023" name="IMA Fungus">
        <title>Comparative genomic study of the Penicillium genus elucidates a diverse pangenome and 15 lateral gene transfer events.</title>
        <authorList>
            <person name="Petersen C."/>
            <person name="Sorensen T."/>
            <person name="Nielsen M.R."/>
            <person name="Sondergaard T.E."/>
            <person name="Sorensen J.L."/>
            <person name="Fitzpatrick D.A."/>
            <person name="Frisvad J.C."/>
            <person name="Nielsen K.L."/>
        </authorList>
    </citation>
    <scope>NUCLEOTIDE SEQUENCE</scope>
    <source>
        <strain evidence="1">IBT 30761</strain>
    </source>
</reference>
<protein>
    <submittedName>
        <fullName evidence="1">Uncharacterized protein</fullName>
    </submittedName>
</protein>
<sequence>MFSIFDDGRAGLVDMMLRLCDDMIMHPDGNDRLYTEKIVSYLRKYLQELETMDRGLGNTAHLLTWMSQKFWKWLPGSLVGSPFSYASMADGYAERMELHLVQYDERILVHREDNEITLDHNPPVFEKFT</sequence>
<dbReference type="RefSeq" id="XP_056478092.1">
    <property type="nucleotide sequence ID" value="XM_056615120.1"/>
</dbReference>
<evidence type="ECO:0000313" key="2">
    <source>
        <dbReference type="Proteomes" id="UP001149074"/>
    </source>
</evidence>
<proteinExistence type="predicted"/>
<evidence type="ECO:0000313" key="1">
    <source>
        <dbReference type="EMBL" id="KAJ5109981.1"/>
    </source>
</evidence>
<organism evidence="1 2">
    <name type="scientific">Penicillium argentinense</name>
    <dbReference type="NCBI Taxonomy" id="1131581"/>
    <lineage>
        <taxon>Eukaryota</taxon>
        <taxon>Fungi</taxon>
        <taxon>Dikarya</taxon>
        <taxon>Ascomycota</taxon>
        <taxon>Pezizomycotina</taxon>
        <taxon>Eurotiomycetes</taxon>
        <taxon>Eurotiomycetidae</taxon>
        <taxon>Eurotiales</taxon>
        <taxon>Aspergillaceae</taxon>
        <taxon>Penicillium</taxon>
    </lineage>
</organism>
<gene>
    <name evidence="1" type="ORF">N7532_002626</name>
</gene>
<comment type="caution">
    <text evidence="1">The sequence shown here is derived from an EMBL/GenBank/DDBJ whole genome shotgun (WGS) entry which is preliminary data.</text>
</comment>
<reference evidence="1" key="1">
    <citation type="submission" date="2022-11" db="EMBL/GenBank/DDBJ databases">
        <authorList>
            <person name="Petersen C."/>
        </authorList>
    </citation>
    <scope>NUCLEOTIDE SEQUENCE</scope>
    <source>
        <strain evidence="1">IBT 30761</strain>
    </source>
</reference>
<keyword evidence="2" id="KW-1185">Reference proteome</keyword>
<dbReference type="AlphaFoldDB" id="A0A9W9KLE9"/>
<name>A0A9W9KLE9_9EURO</name>